<dbReference type="Proteomes" id="UP000007962">
    <property type="component" value="Chromosome"/>
</dbReference>
<dbReference type="GO" id="GO:0005975">
    <property type="term" value="P:carbohydrate metabolic process"/>
    <property type="evidence" value="ECO:0007669"/>
    <property type="project" value="InterPro"/>
</dbReference>
<dbReference type="RefSeq" id="WP_012725678.1">
    <property type="nucleotide sequence ID" value="NC_012669.1"/>
</dbReference>
<protein>
    <submittedName>
        <fullName evidence="1">Uncharacterized protein</fullName>
    </submittedName>
</protein>
<dbReference type="STRING" id="471853.Bcav_0636"/>
<dbReference type="SUPFAM" id="SSF48208">
    <property type="entry name" value="Six-hairpin glycosidases"/>
    <property type="match status" value="1"/>
</dbReference>
<dbReference type="InterPro" id="IPR006311">
    <property type="entry name" value="TAT_signal"/>
</dbReference>
<sequence length="522" mass="55576">MVAPVLSRRSALTLGLGASAAIATLPATGVGRAHAAGAPRDYTSRGVFDSYDEFFHAGDINGQPDQENANETGGYAWAQSYVLDGFAAMYRAYGDPVYLDRMVTNIDLILERTDAARGVTDYRGESLPAWRAMGPYTVGSAPLLDDAGDVAFEYRTSRGPADVTSVEVRHEADGLFALVVRNSARGTTDEFTGLSADPASARYAVAVVYDAFGTAANNSTLHDLGTGARPAAGVYAATALPAIFAVHTGMVTAPIAAFVGIVRGEGRLQRRYGGRVARYLRAVEAAVAVHDHEWVDLGAGRGTYRWPKGMTVPYDGNDQPVNQSLGLGRTLCELAHLTRRRRYADRVRALAKLLRSEIWTEDGAAQWHYWPSTASIFSGYAATGDPASDVSLHNPSYGTPGNGADQIEDTSHGAISVQFAAAAHRYRLGIGEADLRALARTFTHKLATTGADGLATVFTRVNGTGVAPSGQYLQAPRWIDAAEWDPAVFEHALAIYSDHQPEPGLGSGLASIGNLNWFAATH</sequence>
<dbReference type="InterPro" id="IPR008928">
    <property type="entry name" value="6-hairpin_glycosidase_sf"/>
</dbReference>
<accession>C5BY04</accession>
<keyword evidence="2" id="KW-1185">Reference proteome</keyword>
<organism evidence="1 2">
    <name type="scientific">Beutenbergia cavernae (strain ATCC BAA-8 / DSM 12333 / CCUG 43141 / JCM 11478 / NBRC 16432 / NCIMB 13614 / HKI 0122)</name>
    <dbReference type="NCBI Taxonomy" id="471853"/>
    <lineage>
        <taxon>Bacteria</taxon>
        <taxon>Bacillati</taxon>
        <taxon>Actinomycetota</taxon>
        <taxon>Actinomycetes</taxon>
        <taxon>Micrococcales</taxon>
        <taxon>Beutenbergiaceae</taxon>
        <taxon>Beutenbergia</taxon>
    </lineage>
</organism>
<dbReference type="AlphaFoldDB" id="C5BY04"/>
<reference evidence="1 2" key="1">
    <citation type="journal article" date="2009" name="Stand. Genomic Sci.">
        <title>Complete genome sequence of Beutenbergia cavernae type strain (HKI 0122).</title>
        <authorList>
            <person name="Land M."/>
            <person name="Pukall R."/>
            <person name="Abt B."/>
            <person name="Goker M."/>
            <person name="Rohde M."/>
            <person name="Glavina Del Rio T."/>
            <person name="Tice H."/>
            <person name="Copeland A."/>
            <person name="Cheng J.F."/>
            <person name="Lucas S."/>
            <person name="Chen F."/>
            <person name="Nolan M."/>
            <person name="Bruce D."/>
            <person name="Goodwin L."/>
            <person name="Pitluck S."/>
            <person name="Ivanova N."/>
            <person name="Mavromatis K."/>
            <person name="Ovchinnikova G."/>
            <person name="Pati A."/>
            <person name="Chen A."/>
            <person name="Palaniappan K."/>
            <person name="Hauser L."/>
            <person name="Chang Y.J."/>
            <person name="Jefferies C.C."/>
            <person name="Saunders E."/>
            <person name="Brettin T."/>
            <person name="Detter J.C."/>
            <person name="Han C."/>
            <person name="Chain P."/>
            <person name="Bristow J."/>
            <person name="Eisen J.A."/>
            <person name="Markowitz V."/>
            <person name="Hugenholtz P."/>
            <person name="Kyrpides N.C."/>
            <person name="Klenk H.P."/>
            <person name="Lapidus A."/>
        </authorList>
    </citation>
    <scope>NUCLEOTIDE SEQUENCE [LARGE SCALE GENOMIC DNA]</scope>
    <source>
        <strain evidence="2">ATCC BAA-8 / DSM 12333 / NBRC 16432</strain>
    </source>
</reference>
<evidence type="ECO:0000313" key="2">
    <source>
        <dbReference type="Proteomes" id="UP000007962"/>
    </source>
</evidence>
<dbReference type="KEGG" id="bcv:Bcav_0636"/>
<name>C5BY04_BEUC1</name>
<gene>
    <name evidence="1" type="ordered locus">Bcav_0636</name>
</gene>
<proteinExistence type="predicted"/>
<dbReference type="PROSITE" id="PS51318">
    <property type="entry name" value="TAT"/>
    <property type="match status" value="1"/>
</dbReference>
<dbReference type="OrthoDB" id="5405911at2"/>
<evidence type="ECO:0000313" key="1">
    <source>
        <dbReference type="EMBL" id="ACQ78898.1"/>
    </source>
</evidence>
<dbReference type="eggNOG" id="ENOG502Z7IW">
    <property type="taxonomic scope" value="Bacteria"/>
</dbReference>
<dbReference type="EMBL" id="CP001618">
    <property type="protein sequence ID" value="ACQ78898.1"/>
    <property type="molecule type" value="Genomic_DNA"/>
</dbReference>
<dbReference type="HOGENOM" id="CLU_531993_0_0_11"/>